<proteinExistence type="predicted"/>
<evidence type="ECO:0000313" key="2">
    <source>
        <dbReference type="EMBL" id="MQY29377.1"/>
    </source>
</evidence>
<reference evidence="2 3" key="1">
    <citation type="submission" date="2019-10" db="EMBL/GenBank/DDBJ databases">
        <title>Nocardia macrotermitis sp. nov. and Nocardia aurantia sp. nov., isolated from the gut of fungus growing-termite Macrotermes natalensis.</title>
        <authorList>
            <person name="Benndorf R."/>
            <person name="Schwitalla J."/>
            <person name="Martin K."/>
            <person name="De Beer W."/>
            <person name="Kaster A.-K."/>
            <person name="Vollmers J."/>
            <person name="Poulsen M."/>
            <person name="Beemelmanns C."/>
        </authorList>
    </citation>
    <scope>NUCLEOTIDE SEQUENCE [LARGE SCALE GENOMIC DNA]</scope>
    <source>
        <strain evidence="2 3">RB56</strain>
    </source>
</reference>
<dbReference type="RefSeq" id="WP_153346217.1">
    <property type="nucleotide sequence ID" value="NZ_WEGI01000011.1"/>
</dbReference>
<dbReference type="AlphaFoldDB" id="A0A7K0DV24"/>
<evidence type="ECO:0000313" key="3">
    <source>
        <dbReference type="Proteomes" id="UP000431401"/>
    </source>
</evidence>
<comment type="caution">
    <text evidence="2">The sequence shown here is derived from an EMBL/GenBank/DDBJ whole genome shotgun (WGS) entry which is preliminary data.</text>
</comment>
<dbReference type="Proteomes" id="UP000431401">
    <property type="component" value="Unassembled WGS sequence"/>
</dbReference>
<protein>
    <submittedName>
        <fullName evidence="2">Uncharacterized protein</fullName>
    </submittedName>
</protein>
<feature type="transmembrane region" description="Helical" evidence="1">
    <location>
        <begin position="66"/>
        <end position="85"/>
    </location>
</feature>
<keyword evidence="1" id="KW-1133">Transmembrane helix</keyword>
<gene>
    <name evidence="2" type="ORF">NRB56_49670</name>
</gene>
<keyword evidence="3" id="KW-1185">Reference proteome</keyword>
<keyword evidence="1" id="KW-0812">Transmembrane</keyword>
<organism evidence="2 3">
    <name type="scientific">Nocardia aurantia</name>
    <dbReference type="NCBI Taxonomy" id="2585199"/>
    <lineage>
        <taxon>Bacteria</taxon>
        <taxon>Bacillati</taxon>
        <taxon>Actinomycetota</taxon>
        <taxon>Actinomycetes</taxon>
        <taxon>Mycobacteriales</taxon>
        <taxon>Nocardiaceae</taxon>
        <taxon>Nocardia</taxon>
    </lineage>
</organism>
<sequence>MNRLQIIGDSDLAVRLLVPGQRWGWEFTPPQRIAPNPLRSREPLWTDAPPPAQLIRLQQGLRRAPLVLAAGIFLAVWATVALAAWKSSLWFVALPGGIALSAAWPMWIVLRHWAIHQQFRTAESQRRARYHRAHEHWARQVAEQERRDLARAATTTLWYPLMLRPESRRVEIFGGTVDGWISLLATAGTGPLAEVTGIMVLDFTEHRVATGLAAMWRAIGQLPASAEFGDAPARLNPLAGLTAAEIGELIAVTVESDRSADAARGLRAELVERVAQCLAGPVTLPRLAAGLRMLRRLDPGPALSGAETRCLTEQLGRIDWSEPVREELRLLGGLLDLLATAPPSDATAEIRWPPAGLHVYSTTSINPRRKNLLDRLLFHRTAHSLHGAGSAAGATLIIAGADGFGVAELERLARQARRIGIRLVTMIEHLRGDLIQLLGAADGASILMRLGNAAEAAAAAEFVGRGHRFVLSQLTDQYGRGVTDGYSDTTGDSTTTSHTGGYSAGAASVSDSWSHNWSSTVNWSESTSLSTGRTVARAYEYVIEPVTFQSLPPTALVLVETGRTGRRVVAGDCNPGITLLERVSPRPRAA</sequence>
<feature type="transmembrane region" description="Helical" evidence="1">
    <location>
        <begin position="91"/>
        <end position="110"/>
    </location>
</feature>
<dbReference type="OrthoDB" id="3797687at2"/>
<dbReference type="EMBL" id="WEGI01000011">
    <property type="protein sequence ID" value="MQY29377.1"/>
    <property type="molecule type" value="Genomic_DNA"/>
</dbReference>
<evidence type="ECO:0000256" key="1">
    <source>
        <dbReference type="SAM" id="Phobius"/>
    </source>
</evidence>
<name>A0A7K0DV24_9NOCA</name>
<keyword evidence="1" id="KW-0472">Membrane</keyword>
<accession>A0A7K0DV24</accession>